<dbReference type="AlphaFoldDB" id="A0A5B9QFG8"/>
<dbReference type="Proteomes" id="UP000323917">
    <property type="component" value="Chromosome"/>
</dbReference>
<dbReference type="InterPro" id="IPR012902">
    <property type="entry name" value="N_methyl_site"/>
</dbReference>
<evidence type="ECO:0000313" key="3">
    <source>
        <dbReference type="Proteomes" id="UP000323917"/>
    </source>
</evidence>
<organism evidence="2 3">
    <name type="scientific">Bythopirellula goksoeyrii</name>
    <dbReference type="NCBI Taxonomy" id="1400387"/>
    <lineage>
        <taxon>Bacteria</taxon>
        <taxon>Pseudomonadati</taxon>
        <taxon>Planctomycetota</taxon>
        <taxon>Planctomycetia</taxon>
        <taxon>Pirellulales</taxon>
        <taxon>Lacipirellulaceae</taxon>
        <taxon>Bythopirellula</taxon>
    </lineage>
</organism>
<dbReference type="PANTHER" id="PTHR30093:SF2">
    <property type="entry name" value="TYPE II SECRETION SYSTEM PROTEIN H"/>
    <property type="match status" value="1"/>
</dbReference>
<reference evidence="2 3" key="1">
    <citation type="submission" date="2019-08" db="EMBL/GenBank/DDBJ databases">
        <title>Deep-cultivation of Planctomycetes and their phenomic and genomic characterization uncovers novel biology.</title>
        <authorList>
            <person name="Wiegand S."/>
            <person name="Jogler M."/>
            <person name="Boedeker C."/>
            <person name="Pinto D."/>
            <person name="Vollmers J."/>
            <person name="Rivas-Marin E."/>
            <person name="Kohn T."/>
            <person name="Peeters S.H."/>
            <person name="Heuer A."/>
            <person name="Rast P."/>
            <person name="Oberbeckmann S."/>
            <person name="Bunk B."/>
            <person name="Jeske O."/>
            <person name="Meyerdierks A."/>
            <person name="Storesund J.E."/>
            <person name="Kallscheuer N."/>
            <person name="Luecker S."/>
            <person name="Lage O.M."/>
            <person name="Pohl T."/>
            <person name="Merkel B.J."/>
            <person name="Hornburger P."/>
            <person name="Mueller R.-W."/>
            <person name="Bruemmer F."/>
            <person name="Labrenz M."/>
            <person name="Spormann A.M."/>
            <person name="Op den Camp H."/>
            <person name="Overmann J."/>
            <person name="Amann R."/>
            <person name="Jetten M.S.M."/>
            <person name="Mascher T."/>
            <person name="Medema M.H."/>
            <person name="Devos D.P."/>
            <person name="Kaster A.-K."/>
            <person name="Ovreas L."/>
            <person name="Rohde M."/>
            <person name="Galperin M.Y."/>
            <person name="Jogler C."/>
        </authorList>
    </citation>
    <scope>NUCLEOTIDE SEQUENCE [LARGE SCALE GENOMIC DNA]</scope>
    <source>
        <strain evidence="2 3">Pr1d</strain>
    </source>
</reference>
<dbReference type="SUPFAM" id="SSF54523">
    <property type="entry name" value="Pili subunits"/>
    <property type="match status" value="1"/>
</dbReference>
<name>A0A5B9QFG8_9BACT</name>
<accession>A0A5B9QFG8</accession>
<evidence type="ECO:0000313" key="2">
    <source>
        <dbReference type="EMBL" id="QEG36375.1"/>
    </source>
</evidence>
<dbReference type="Pfam" id="PF07963">
    <property type="entry name" value="N_methyl"/>
    <property type="match status" value="1"/>
</dbReference>
<dbReference type="NCBIfam" id="TIGR02532">
    <property type="entry name" value="IV_pilin_GFxxxE"/>
    <property type="match status" value="1"/>
</dbReference>
<dbReference type="NCBIfam" id="TIGR04294">
    <property type="entry name" value="pre_pil_HX9DG"/>
    <property type="match status" value="1"/>
</dbReference>
<proteinExistence type="predicted"/>
<dbReference type="KEGG" id="bgok:Pr1d_36890"/>
<dbReference type="Pfam" id="PF07596">
    <property type="entry name" value="SBP_bac_10"/>
    <property type="match status" value="1"/>
</dbReference>
<gene>
    <name evidence="2" type="ORF">Pr1d_36890</name>
</gene>
<evidence type="ECO:0000259" key="1">
    <source>
        <dbReference type="Pfam" id="PF07596"/>
    </source>
</evidence>
<dbReference type="Gene3D" id="3.30.700.10">
    <property type="entry name" value="Glycoprotein, Type 4 Pilin"/>
    <property type="match status" value="1"/>
</dbReference>
<dbReference type="EMBL" id="CP042913">
    <property type="protein sequence ID" value="QEG36375.1"/>
    <property type="molecule type" value="Genomic_DNA"/>
</dbReference>
<dbReference type="InterPro" id="IPR011453">
    <property type="entry name" value="DUF1559"/>
</dbReference>
<dbReference type="InterPro" id="IPR027558">
    <property type="entry name" value="Pre_pil_HX9DG_C"/>
</dbReference>
<dbReference type="InterPro" id="IPR045584">
    <property type="entry name" value="Pilin-like"/>
</dbReference>
<protein>
    <recommendedName>
        <fullName evidence="1">DUF1559 domain-containing protein</fullName>
    </recommendedName>
</protein>
<feature type="domain" description="DUF1559" evidence="1">
    <location>
        <begin position="35"/>
        <end position="317"/>
    </location>
</feature>
<sequence length="336" mass="36624">MKPSSNRKMAFTLVELLVVIAIIGVLVALLLPAIQAAREAARRTTCVNQLKQMGLAMLNHESATGAFPTGGSEPWHDEGDASVSFGKGYGWMVQILPYVENAALQNLSKGYGAGDAQRDRVVRGTPVPLYNCPSKRGIVISYEGTLENPDACLEGCALTDYASSTPANLLDVSRPSYDPWFWQGITHGDVLSAAQQEIRFKNNKYPVSYQGVIVRTGMSDPCKTRNITDGLSNTMALGEKRLFTNLYQIGAPYDDIGWTDGWDPDIVRYTGYQPGPDIEQPAKEPQGYGFNFGSSHPGGLNAVFADGHVTQITYDIDLIVFNAMGDRQDGLVVDYQ</sequence>
<keyword evidence="3" id="KW-1185">Reference proteome</keyword>
<dbReference type="PANTHER" id="PTHR30093">
    <property type="entry name" value="GENERAL SECRETION PATHWAY PROTEIN G"/>
    <property type="match status" value="1"/>
</dbReference>